<name>A0A8J3PGN3_9ACTN</name>
<keyword evidence="2" id="KW-1185">Reference proteome</keyword>
<sequence length="280" mass="31092">MAAKKPAEPAQGVKKIKCGTGHRYTIDGIKVDGVTTLIGAGLPKPALVNWAARKVAEFVADNLDKVDEWRAMSRDELVRTLKVIPEQVRNTAGKRGTDVHDYAEHLVKGEEVEYEEHLAGHVEAYIKFLDEWQVRPVLVERWVGSRSFRYGGTTDLVADVITPWAITPEHCPWLAETIPAGTPLRVIFDPKTSRSGLWPEVAYQLAAYWHADFYMDGDTEIPMASLGIQHAAAVHVRADGYDVHFVDAGPETFKTFQHIATVARRAKDGRELLIGKAVTS</sequence>
<dbReference type="EMBL" id="BONJ01000020">
    <property type="protein sequence ID" value="GIG15528.1"/>
    <property type="molecule type" value="Genomic_DNA"/>
</dbReference>
<protein>
    <submittedName>
        <fullName evidence="1">Uncharacterized protein</fullName>
    </submittedName>
</protein>
<accession>A0A8J3PGN3</accession>
<dbReference type="RefSeq" id="WP_166379932.1">
    <property type="nucleotide sequence ID" value="NZ_BAAATT010000005.1"/>
</dbReference>
<proteinExistence type="predicted"/>
<reference evidence="1" key="1">
    <citation type="submission" date="2021-01" db="EMBL/GenBank/DDBJ databases">
        <title>Whole genome shotgun sequence of Catellatospora methionotrophica NBRC 14553.</title>
        <authorList>
            <person name="Komaki H."/>
            <person name="Tamura T."/>
        </authorList>
    </citation>
    <scope>NUCLEOTIDE SEQUENCE</scope>
    <source>
        <strain evidence="1">NBRC 14553</strain>
    </source>
</reference>
<dbReference type="Proteomes" id="UP000660339">
    <property type="component" value="Unassembled WGS sequence"/>
</dbReference>
<organism evidence="1 2">
    <name type="scientific">Catellatospora methionotrophica</name>
    <dbReference type="NCBI Taxonomy" id="121620"/>
    <lineage>
        <taxon>Bacteria</taxon>
        <taxon>Bacillati</taxon>
        <taxon>Actinomycetota</taxon>
        <taxon>Actinomycetes</taxon>
        <taxon>Micromonosporales</taxon>
        <taxon>Micromonosporaceae</taxon>
        <taxon>Catellatospora</taxon>
    </lineage>
</organism>
<gene>
    <name evidence="1" type="ORF">Cme02nite_38600</name>
</gene>
<evidence type="ECO:0000313" key="1">
    <source>
        <dbReference type="EMBL" id="GIG15528.1"/>
    </source>
</evidence>
<dbReference type="AlphaFoldDB" id="A0A8J3PGN3"/>
<evidence type="ECO:0000313" key="2">
    <source>
        <dbReference type="Proteomes" id="UP000660339"/>
    </source>
</evidence>
<comment type="caution">
    <text evidence="1">The sequence shown here is derived from an EMBL/GenBank/DDBJ whole genome shotgun (WGS) entry which is preliminary data.</text>
</comment>